<dbReference type="Pfam" id="PF09803">
    <property type="entry name" value="Pet100"/>
    <property type="match status" value="1"/>
</dbReference>
<keyword evidence="2" id="KW-1133">Transmembrane helix</keyword>
<comment type="caution">
    <text evidence="3">The sequence shown here is derived from an EMBL/GenBank/DDBJ whole genome shotgun (WGS) entry which is preliminary data.</text>
</comment>
<evidence type="ECO:0000256" key="1">
    <source>
        <dbReference type="SAM" id="MobiDB-lite"/>
    </source>
</evidence>
<reference evidence="3 4" key="1">
    <citation type="submission" date="2022-07" db="EMBL/GenBank/DDBJ databases">
        <title>Genome-wide signatures of adaptation to extreme environments.</title>
        <authorList>
            <person name="Cho C.H."/>
            <person name="Yoon H.S."/>
        </authorList>
    </citation>
    <scope>NUCLEOTIDE SEQUENCE [LARGE SCALE GENOMIC DNA]</scope>
    <source>
        <strain evidence="3 4">108.79 E11</strain>
    </source>
</reference>
<dbReference type="InterPro" id="IPR018625">
    <property type="entry name" value="Pet100"/>
</dbReference>
<feature type="transmembrane region" description="Helical" evidence="2">
    <location>
        <begin position="28"/>
        <end position="49"/>
    </location>
</feature>
<keyword evidence="4" id="KW-1185">Reference proteome</keyword>
<gene>
    <name evidence="3" type="ORF">GAYE_SCF39G5301</name>
</gene>
<dbReference type="EMBL" id="JANCYU010000051">
    <property type="protein sequence ID" value="KAK4527379.1"/>
    <property type="molecule type" value="Genomic_DNA"/>
</dbReference>
<keyword evidence="2" id="KW-0812">Transmembrane</keyword>
<protein>
    <submittedName>
        <fullName evidence="3">Uncharacterized protein</fullName>
    </submittedName>
</protein>
<proteinExistence type="predicted"/>
<evidence type="ECO:0000256" key="2">
    <source>
        <dbReference type="SAM" id="Phobius"/>
    </source>
</evidence>
<dbReference type="GO" id="GO:0005739">
    <property type="term" value="C:mitochondrion"/>
    <property type="evidence" value="ECO:0007669"/>
    <property type="project" value="InterPro"/>
</dbReference>
<feature type="compositionally biased region" description="Low complexity" evidence="1">
    <location>
        <begin position="94"/>
        <end position="109"/>
    </location>
</feature>
<keyword evidence="2" id="KW-0472">Membrane</keyword>
<organism evidence="3 4">
    <name type="scientific">Galdieria yellowstonensis</name>
    <dbReference type="NCBI Taxonomy" id="3028027"/>
    <lineage>
        <taxon>Eukaryota</taxon>
        <taxon>Rhodophyta</taxon>
        <taxon>Bangiophyceae</taxon>
        <taxon>Galdieriales</taxon>
        <taxon>Galdieriaceae</taxon>
        <taxon>Galdieria</taxon>
    </lineage>
</organism>
<evidence type="ECO:0000313" key="3">
    <source>
        <dbReference type="EMBL" id="KAK4527379.1"/>
    </source>
</evidence>
<name>A0AAV9IJ07_9RHOD</name>
<accession>A0AAV9IJ07</accession>
<feature type="region of interest" description="Disordered" evidence="1">
    <location>
        <begin position="86"/>
        <end position="109"/>
    </location>
</feature>
<dbReference type="AlphaFoldDB" id="A0AAV9IJ07"/>
<dbReference type="Proteomes" id="UP001300502">
    <property type="component" value="Unassembled WGS sequence"/>
</dbReference>
<evidence type="ECO:0000313" key="4">
    <source>
        <dbReference type="Proteomes" id="UP001300502"/>
    </source>
</evidence>
<dbReference type="GO" id="GO:0033617">
    <property type="term" value="P:mitochondrial respiratory chain complex IV assembly"/>
    <property type="evidence" value="ECO:0007669"/>
    <property type="project" value="InterPro"/>
</dbReference>
<sequence>MLGGVGRVARRLFDKTLGKRKVLESTKFFIYFAFPAGMVYFFGSSRYGLLDAFIERHPYIVYPPEAPRIDHDQLRLELKELRRQKELAASENKGGATSTTSSGTNKWEH</sequence>